<feature type="compositionally biased region" description="Polar residues" evidence="1">
    <location>
        <begin position="574"/>
        <end position="583"/>
    </location>
</feature>
<evidence type="ECO:0000256" key="1">
    <source>
        <dbReference type="SAM" id="MobiDB-lite"/>
    </source>
</evidence>
<evidence type="ECO:0000313" key="2">
    <source>
        <dbReference type="EMBL" id="OZJ03455.1"/>
    </source>
</evidence>
<feature type="compositionally biased region" description="Polar residues" evidence="1">
    <location>
        <begin position="603"/>
        <end position="613"/>
    </location>
</feature>
<feature type="region of interest" description="Disordered" evidence="1">
    <location>
        <begin position="720"/>
        <end position="740"/>
    </location>
</feature>
<feature type="region of interest" description="Disordered" evidence="1">
    <location>
        <begin position="514"/>
        <end position="537"/>
    </location>
</feature>
<feature type="compositionally biased region" description="Polar residues" evidence="1">
    <location>
        <begin position="233"/>
        <end position="248"/>
    </location>
</feature>
<dbReference type="EMBL" id="MVBO01000084">
    <property type="protein sequence ID" value="OZJ03455.1"/>
    <property type="molecule type" value="Genomic_DNA"/>
</dbReference>
<organism evidence="2 3">
    <name type="scientific">Bifiguratus adelaidae</name>
    <dbReference type="NCBI Taxonomy" id="1938954"/>
    <lineage>
        <taxon>Eukaryota</taxon>
        <taxon>Fungi</taxon>
        <taxon>Fungi incertae sedis</taxon>
        <taxon>Mucoromycota</taxon>
        <taxon>Mucoromycotina</taxon>
        <taxon>Endogonomycetes</taxon>
        <taxon>Endogonales</taxon>
        <taxon>Endogonales incertae sedis</taxon>
        <taxon>Bifiguratus</taxon>
    </lineage>
</organism>
<proteinExistence type="predicted"/>
<dbReference type="Proteomes" id="UP000242875">
    <property type="component" value="Unassembled WGS sequence"/>
</dbReference>
<keyword evidence="3" id="KW-1185">Reference proteome</keyword>
<feature type="region of interest" description="Disordered" evidence="1">
    <location>
        <begin position="574"/>
        <end position="616"/>
    </location>
</feature>
<reference evidence="2 3" key="1">
    <citation type="journal article" date="2017" name="Mycologia">
        <title>Bifiguratus adelaidae, gen. et sp. nov., a new member of Mucoromycotina in endophytic and soil-dwelling habitats.</title>
        <authorList>
            <person name="Torres-Cruz T.J."/>
            <person name="Billingsley Tobias T.L."/>
            <person name="Almatruk M."/>
            <person name="Hesse C."/>
            <person name="Kuske C.R."/>
            <person name="Desiro A."/>
            <person name="Benucci G.M."/>
            <person name="Bonito G."/>
            <person name="Stajich J.E."/>
            <person name="Dunlap C."/>
            <person name="Arnold A.E."/>
            <person name="Porras-Alfaro A."/>
        </authorList>
    </citation>
    <scope>NUCLEOTIDE SEQUENCE [LARGE SCALE GENOMIC DNA]</scope>
    <source>
        <strain evidence="2 3">AZ0501</strain>
    </source>
</reference>
<accession>A0A261XYK9</accession>
<feature type="region of interest" description="Disordered" evidence="1">
    <location>
        <begin position="233"/>
        <end position="252"/>
    </location>
</feature>
<name>A0A261XYK9_9FUNG</name>
<sequence length="759" mass="84750">MSPDALMSKVLHTLGPGFHPSTMPADVNSLAEIPIPSVTELIQRESRWSYSGYHFAIQAVLKHAGLMDELMLQDMFTYKLDHYTEEPLSSRDSEDGMRSLYSSPDYVTKVIQNDASFDGGYQHAFTESSLVWDLRQSIGGESIIDLLTANTLQLDGDSRKALEALEQQYSPVAKTNSEITLWPFTIKPLTPPMSPLHRPQFFEDLNMLCCTEIDVGQKAPICASSNVVGNTFGWNGPGTPNDSPQGSGESLKGSLVEHDDLKMDPETFLRLNEDGDRNLEALPEQTSVEAIMNSLYTSSDVKKPTRSEKEVDWMGSPLTCTRSSTPSTLLTCDDLIPSVHNAHNFIANNNVDDVLRTVIGNEHEAQGNRDAFAAEQNAFDYSGIEQGMLYLPVPKIDNSGFATVTEFDSVERLVTHCVPVRKPSSRRRLEFDMVWDPIPVRFSAQSYRDSLNESLIGMSSNCLEEVDDNIYLQLARIKKGCEGTSDIIEHCQAWFDQEETKSSLFLKPRRDEIAASPNPHSKLRNVPETQSKQQPRMLHAPALSNEHGLLDVSFEEESQLNDLDNWLAQLGQEQLPNSTTQATKDVRASKTAPTKASIRRHQQAQSVSPSLTSVGLGDLPDSELDLELDMLSPVMQQPSIAKPVLDDLEFDNQDFDQLSCDHFTFSSLDSGASLPDKSPSDRKTPVVLTPKRRSPLKITNSMDPDCLSRKRKVSNMTKIDVAPSSIDSDDSRSRIQPLEHFNQRENIERFVKLRKLRKS</sequence>
<protein>
    <submittedName>
        <fullName evidence="2">Uncharacterized protein</fullName>
    </submittedName>
</protein>
<evidence type="ECO:0000313" key="3">
    <source>
        <dbReference type="Proteomes" id="UP000242875"/>
    </source>
</evidence>
<gene>
    <name evidence="2" type="ORF">BZG36_02735</name>
</gene>
<comment type="caution">
    <text evidence="2">The sequence shown here is derived from an EMBL/GenBank/DDBJ whole genome shotgun (WGS) entry which is preliminary data.</text>
</comment>
<dbReference type="AlphaFoldDB" id="A0A261XYK9"/>